<organism evidence="6 7">
    <name type="scientific">Chenopodium quinoa</name>
    <name type="common">Quinoa</name>
    <dbReference type="NCBI Taxonomy" id="63459"/>
    <lineage>
        <taxon>Eukaryota</taxon>
        <taxon>Viridiplantae</taxon>
        <taxon>Streptophyta</taxon>
        <taxon>Embryophyta</taxon>
        <taxon>Tracheophyta</taxon>
        <taxon>Spermatophyta</taxon>
        <taxon>Magnoliopsida</taxon>
        <taxon>eudicotyledons</taxon>
        <taxon>Gunneridae</taxon>
        <taxon>Pentapetalae</taxon>
        <taxon>Caryophyllales</taxon>
        <taxon>Chenopodiaceae</taxon>
        <taxon>Chenopodioideae</taxon>
        <taxon>Atripliceae</taxon>
        <taxon>Chenopodium</taxon>
    </lineage>
</organism>
<evidence type="ECO:0000313" key="7">
    <source>
        <dbReference type="Proteomes" id="UP000596660"/>
    </source>
</evidence>
<dbReference type="GO" id="GO:0005634">
    <property type="term" value="C:nucleus"/>
    <property type="evidence" value="ECO:0007669"/>
    <property type="project" value="UniProtKB-SubCell"/>
</dbReference>
<dbReference type="Pfam" id="PF08711">
    <property type="entry name" value="Med26"/>
    <property type="match status" value="1"/>
</dbReference>
<dbReference type="PROSITE" id="PS51319">
    <property type="entry name" value="TFIIS_N"/>
    <property type="match status" value="1"/>
</dbReference>
<feature type="region of interest" description="Disordered" evidence="4">
    <location>
        <begin position="379"/>
        <end position="399"/>
    </location>
</feature>
<evidence type="ECO:0000256" key="1">
    <source>
        <dbReference type="ARBA" id="ARBA00004123"/>
    </source>
</evidence>
<dbReference type="AlphaFoldDB" id="A0A803LT33"/>
<dbReference type="CDD" id="cd00183">
    <property type="entry name" value="TFIIS_I"/>
    <property type="match status" value="1"/>
</dbReference>
<feature type="region of interest" description="Disordered" evidence="4">
    <location>
        <begin position="174"/>
        <end position="347"/>
    </location>
</feature>
<evidence type="ECO:0000256" key="4">
    <source>
        <dbReference type="SAM" id="MobiDB-lite"/>
    </source>
</evidence>
<name>A0A803LT33_CHEQI</name>
<dbReference type="InterPro" id="IPR035441">
    <property type="entry name" value="TFIIS/LEDGF_dom_sf"/>
</dbReference>
<evidence type="ECO:0000313" key="6">
    <source>
        <dbReference type="EnsemblPlants" id="AUR62018377-RA:cds"/>
    </source>
</evidence>
<proteinExistence type="predicted"/>
<evidence type="ECO:0000256" key="3">
    <source>
        <dbReference type="PROSITE-ProRule" id="PRU00649"/>
    </source>
</evidence>
<evidence type="ECO:0000256" key="2">
    <source>
        <dbReference type="ARBA" id="ARBA00023242"/>
    </source>
</evidence>
<dbReference type="Gramene" id="AUR62018377-RA">
    <property type="protein sequence ID" value="AUR62018377-RA:cds"/>
    <property type="gene ID" value="AUR62018377"/>
</dbReference>
<reference evidence="6" key="2">
    <citation type="submission" date="2021-03" db="UniProtKB">
        <authorList>
            <consortium name="EnsemblPlants"/>
        </authorList>
    </citation>
    <scope>IDENTIFICATION</scope>
</reference>
<reference evidence="6" key="1">
    <citation type="journal article" date="2017" name="Nature">
        <title>The genome of Chenopodium quinoa.</title>
        <authorList>
            <person name="Jarvis D.E."/>
            <person name="Ho Y.S."/>
            <person name="Lightfoot D.J."/>
            <person name="Schmoeckel S.M."/>
            <person name="Li B."/>
            <person name="Borm T.J.A."/>
            <person name="Ohyanagi H."/>
            <person name="Mineta K."/>
            <person name="Michell C.T."/>
            <person name="Saber N."/>
            <person name="Kharbatia N.M."/>
            <person name="Rupper R.R."/>
            <person name="Sharp A.R."/>
            <person name="Dally N."/>
            <person name="Boughton B.A."/>
            <person name="Woo Y.H."/>
            <person name="Gao G."/>
            <person name="Schijlen E.G.W.M."/>
            <person name="Guo X."/>
            <person name="Momin A.A."/>
            <person name="Negrao S."/>
            <person name="Al-Babili S."/>
            <person name="Gehring C."/>
            <person name="Roessner U."/>
            <person name="Jung C."/>
            <person name="Murphy K."/>
            <person name="Arold S.T."/>
            <person name="Gojobori T."/>
            <person name="van der Linden C.G."/>
            <person name="van Loo E.N."/>
            <person name="Jellen E.N."/>
            <person name="Maughan P.J."/>
            <person name="Tester M."/>
        </authorList>
    </citation>
    <scope>NUCLEOTIDE SEQUENCE [LARGE SCALE GENOMIC DNA]</scope>
    <source>
        <strain evidence="6">cv. PI 614886</strain>
    </source>
</reference>
<accession>A0A803LT33</accession>
<sequence length="399" mass="45219">MTSKPGGHKTNNNGGGGGIGVGLENWRDYFRRANSDIFDIIEHAIMVAASDCPKEFRVRRERIAELLFTCRLTRLDDAEALTNEIEEAREVVDEVLRIKEILLNSQDQSDSVLFESLRRLQLMQLDVDILKTTEIGKAVNRIRRHNAKNIRHLARALIDGWKIIVDEWVKASQELGEGGTPDSVNPSTVDEEEGLPSPPLEDGVFFSTQHMDFTQNHDDDEWGNVVSDPQKGGGFNKNLEAREAGRKPSVAKQDPPKRREEPKQVTPFPKDNKVQQTKRQEPLSKPNKPTSVQSGPGRPVKPNGEQNLNKDSRVQQKPVIQRRPPPQPEKMRPSSDNAVQEKLEATKRKLQERYQQAENAKRQRTIQVMEIHDIPKQGLAKPNAFGKFGNNRHWANGRK</sequence>
<dbReference type="PANTHER" id="PTHR46554:SF2">
    <property type="entry name" value="TFIIS N-TERMINAL DOMAIN-CONTAINING PROTEIN"/>
    <property type="match status" value="1"/>
</dbReference>
<keyword evidence="2 3" id="KW-0539">Nucleus</keyword>
<protein>
    <recommendedName>
        <fullName evidence="5">TFIIS N-terminal domain-containing protein</fullName>
    </recommendedName>
</protein>
<keyword evidence="7" id="KW-1185">Reference proteome</keyword>
<dbReference type="OMA" id="HERRPQN"/>
<feature type="compositionally biased region" description="Basic and acidic residues" evidence="4">
    <location>
        <begin position="254"/>
        <end position="263"/>
    </location>
</feature>
<feature type="domain" description="TFIIS N-terminal" evidence="5">
    <location>
        <begin position="93"/>
        <end position="168"/>
    </location>
</feature>
<dbReference type="SUPFAM" id="SSF47676">
    <property type="entry name" value="Conserved domain common to transcription factors TFIIS, elongin A, CRSP70"/>
    <property type="match status" value="1"/>
</dbReference>
<evidence type="ECO:0000259" key="5">
    <source>
        <dbReference type="PROSITE" id="PS51319"/>
    </source>
</evidence>
<dbReference type="SMART" id="SM00509">
    <property type="entry name" value="TFS2N"/>
    <property type="match status" value="1"/>
</dbReference>
<dbReference type="InterPro" id="IPR017923">
    <property type="entry name" value="TFIIS_N"/>
</dbReference>
<feature type="compositionally biased region" description="Basic and acidic residues" evidence="4">
    <location>
        <begin position="329"/>
        <end position="347"/>
    </location>
</feature>
<dbReference type="Gene3D" id="1.20.930.10">
    <property type="entry name" value="Conserved domain common to transcription factors TFIIS, elongin A, CRSP70"/>
    <property type="match status" value="1"/>
</dbReference>
<comment type="subcellular location">
    <subcellularLocation>
        <location evidence="1 3">Nucleus</location>
    </subcellularLocation>
</comment>
<dbReference type="Proteomes" id="UP000596660">
    <property type="component" value="Unplaced"/>
</dbReference>
<dbReference type="EnsemblPlants" id="AUR62018377-RA">
    <property type="protein sequence ID" value="AUR62018377-RA:cds"/>
    <property type="gene ID" value="AUR62018377"/>
</dbReference>
<dbReference type="PANTHER" id="PTHR46554">
    <property type="entry name" value="MEDIATOR OF RNA POLYMERASE II TRANSCRIPTION SUBUNIT 26A-RELATED"/>
    <property type="match status" value="1"/>
</dbReference>
<feature type="compositionally biased region" description="Basic and acidic residues" evidence="4">
    <location>
        <begin position="270"/>
        <end position="282"/>
    </location>
</feature>
<dbReference type="InterPro" id="IPR003617">
    <property type="entry name" value="TFIIS/CRSP70_N_sub"/>
</dbReference>